<dbReference type="PANTHER" id="PTHR43022">
    <property type="entry name" value="PROTEIN SMF"/>
    <property type="match status" value="1"/>
</dbReference>
<dbReference type="Pfam" id="PF02481">
    <property type="entry name" value="DNA_processg_A"/>
    <property type="match status" value="1"/>
</dbReference>
<dbReference type="InterPro" id="IPR057666">
    <property type="entry name" value="DrpA_SLOG"/>
</dbReference>
<evidence type="ECO:0000256" key="1">
    <source>
        <dbReference type="ARBA" id="ARBA00006525"/>
    </source>
</evidence>
<evidence type="ECO:0000313" key="5">
    <source>
        <dbReference type="Proteomes" id="UP001597417"/>
    </source>
</evidence>
<dbReference type="Proteomes" id="UP001597417">
    <property type="component" value="Unassembled WGS sequence"/>
</dbReference>
<gene>
    <name evidence="4" type="primary">dprA</name>
    <name evidence="4" type="ORF">ACFSXZ_33930</name>
</gene>
<reference evidence="5" key="1">
    <citation type="journal article" date="2019" name="Int. J. Syst. Evol. Microbiol.">
        <title>The Global Catalogue of Microorganisms (GCM) 10K type strain sequencing project: providing services to taxonomists for standard genome sequencing and annotation.</title>
        <authorList>
            <consortium name="The Broad Institute Genomics Platform"/>
            <consortium name="The Broad Institute Genome Sequencing Center for Infectious Disease"/>
            <person name="Wu L."/>
            <person name="Ma J."/>
        </authorList>
    </citation>
    <scope>NUCLEOTIDE SEQUENCE [LARGE SCALE GENOMIC DNA]</scope>
    <source>
        <strain evidence="5">CGMCC 4.7645</strain>
    </source>
</reference>
<feature type="domain" description="Smf/DprA SLOG" evidence="3">
    <location>
        <begin position="84"/>
        <end position="306"/>
    </location>
</feature>
<protein>
    <submittedName>
        <fullName evidence="4">DNA-processing protein DprA</fullName>
    </submittedName>
</protein>
<dbReference type="RefSeq" id="WP_378269850.1">
    <property type="nucleotide sequence ID" value="NZ_JBHUKR010000021.1"/>
</dbReference>
<feature type="compositionally biased region" description="Basic and acidic residues" evidence="2">
    <location>
        <begin position="388"/>
        <end position="400"/>
    </location>
</feature>
<sequence length="400" mass="42408">MTGAPARSTATRERLARAYLLRVAEPPAAALSAFVGRHGPVAAAAAVRSGDCPERVRDETEARRDFDRAEEDLAAGERLGARLVIPEDDEWPAWPLLCLDLATCRGVPGVAQPIALWARGEPRLDESTQAAVAVVGARAATGYGEHVAGEIAYGLAGQEFSVFSGAAYGIDGAAHRGALAADGVTVALLGCGLDAGYPAGHVVLLNKITEKGGLVLSEYPPGTAPARHRFLVRNRLIAALSQGTLVVEAGRRSGARNTATTAGALGKVVMAVPGPITSAMSTGCHELVKENRATLVTSLEDVVENVGKLGVPLPEKARPRRSTDRLGPDALRVHEALDRREGKSAERVAVESGVSLGRVRGLLPELELDEFVERCESGWRQAGRRRARQEETRDRRKEGR</sequence>
<evidence type="ECO:0000259" key="3">
    <source>
        <dbReference type="Pfam" id="PF02481"/>
    </source>
</evidence>
<dbReference type="InterPro" id="IPR003488">
    <property type="entry name" value="DprA"/>
</dbReference>
<feature type="region of interest" description="Disordered" evidence="2">
    <location>
        <begin position="379"/>
        <end position="400"/>
    </location>
</feature>
<evidence type="ECO:0000313" key="4">
    <source>
        <dbReference type="EMBL" id="MFD2421342.1"/>
    </source>
</evidence>
<dbReference type="NCBIfam" id="TIGR00732">
    <property type="entry name" value="dprA"/>
    <property type="match status" value="1"/>
</dbReference>
<name>A0ABW5G5E2_9PSEU</name>
<dbReference type="Gene3D" id="3.40.50.450">
    <property type="match status" value="1"/>
</dbReference>
<comment type="caution">
    <text evidence="4">The sequence shown here is derived from an EMBL/GenBank/DDBJ whole genome shotgun (WGS) entry which is preliminary data.</text>
</comment>
<dbReference type="SUPFAM" id="SSF102405">
    <property type="entry name" value="MCP/YpsA-like"/>
    <property type="match status" value="1"/>
</dbReference>
<proteinExistence type="inferred from homology"/>
<organism evidence="4 5">
    <name type="scientific">Amycolatopsis pigmentata</name>
    <dbReference type="NCBI Taxonomy" id="450801"/>
    <lineage>
        <taxon>Bacteria</taxon>
        <taxon>Bacillati</taxon>
        <taxon>Actinomycetota</taxon>
        <taxon>Actinomycetes</taxon>
        <taxon>Pseudonocardiales</taxon>
        <taxon>Pseudonocardiaceae</taxon>
        <taxon>Amycolatopsis</taxon>
    </lineage>
</organism>
<dbReference type="EMBL" id="JBHUKR010000021">
    <property type="protein sequence ID" value="MFD2421342.1"/>
    <property type="molecule type" value="Genomic_DNA"/>
</dbReference>
<accession>A0ABW5G5E2</accession>
<dbReference type="PANTHER" id="PTHR43022:SF1">
    <property type="entry name" value="PROTEIN SMF"/>
    <property type="match status" value="1"/>
</dbReference>
<evidence type="ECO:0000256" key="2">
    <source>
        <dbReference type="SAM" id="MobiDB-lite"/>
    </source>
</evidence>
<keyword evidence="5" id="KW-1185">Reference proteome</keyword>
<comment type="similarity">
    <text evidence="1">Belongs to the DprA/Smf family.</text>
</comment>